<dbReference type="InterPro" id="IPR045464">
    <property type="entry name" value="Hrt3/FBXO9_C"/>
</dbReference>
<dbReference type="AlphaFoldDB" id="K3X1T4"/>
<reference evidence="5" key="2">
    <citation type="submission" date="2010-04" db="EMBL/GenBank/DDBJ databases">
        <authorList>
            <person name="Buell R."/>
            <person name="Hamilton J."/>
            <person name="Hostetler J."/>
        </authorList>
    </citation>
    <scope>NUCLEOTIDE SEQUENCE [LARGE SCALE GENOMIC DNA]</scope>
    <source>
        <strain evidence="5">DAOM:BR144</strain>
    </source>
</reference>
<dbReference type="EMBL" id="GL376606">
    <property type="status" value="NOT_ANNOTATED_CDS"/>
    <property type="molecule type" value="Genomic_DNA"/>
</dbReference>
<evidence type="ECO:0000256" key="2">
    <source>
        <dbReference type="SAM" id="MobiDB-lite"/>
    </source>
</evidence>
<keyword evidence="5" id="KW-1185">Reference proteome</keyword>
<reference evidence="5" key="1">
    <citation type="journal article" date="2010" name="Genome Biol.">
        <title>Genome sequence of the necrotrophic plant pathogen Pythium ultimum reveals original pathogenicity mechanisms and effector repertoire.</title>
        <authorList>
            <person name="Levesque C.A."/>
            <person name="Brouwer H."/>
            <person name="Cano L."/>
            <person name="Hamilton J.P."/>
            <person name="Holt C."/>
            <person name="Huitema E."/>
            <person name="Raffaele S."/>
            <person name="Robideau G.P."/>
            <person name="Thines M."/>
            <person name="Win J."/>
            <person name="Zerillo M.M."/>
            <person name="Beakes G.W."/>
            <person name="Boore J.L."/>
            <person name="Busam D."/>
            <person name="Dumas B."/>
            <person name="Ferriera S."/>
            <person name="Fuerstenberg S.I."/>
            <person name="Gachon C.M."/>
            <person name="Gaulin E."/>
            <person name="Govers F."/>
            <person name="Grenville-Briggs L."/>
            <person name="Horner N."/>
            <person name="Hostetler J."/>
            <person name="Jiang R.H."/>
            <person name="Johnson J."/>
            <person name="Krajaejun T."/>
            <person name="Lin H."/>
            <person name="Meijer H.J."/>
            <person name="Moore B."/>
            <person name="Morris P."/>
            <person name="Phuntmart V."/>
            <person name="Puiu D."/>
            <person name="Shetty J."/>
            <person name="Stajich J.E."/>
            <person name="Tripathy S."/>
            <person name="Wawra S."/>
            <person name="van West P."/>
            <person name="Whitty B.R."/>
            <person name="Coutinho P.M."/>
            <person name="Henrissat B."/>
            <person name="Martin F."/>
            <person name="Thomas P.D."/>
            <person name="Tyler B.M."/>
            <person name="De Vries R.P."/>
            <person name="Kamoun S."/>
            <person name="Yandell M."/>
            <person name="Tisserat N."/>
            <person name="Buell C.R."/>
        </authorList>
    </citation>
    <scope>NUCLEOTIDE SEQUENCE</scope>
    <source>
        <strain evidence="5">DAOM:BR144</strain>
    </source>
</reference>
<dbReference type="GO" id="GO:0019005">
    <property type="term" value="C:SCF ubiquitin ligase complex"/>
    <property type="evidence" value="ECO:0007669"/>
    <property type="project" value="TreeGrafter"/>
</dbReference>
<feature type="domain" description="F-box protein Hrt3/FBXO9 C-terminal" evidence="3">
    <location>
        <begin position="182"/>
        <end position="302"/>
    </location>
</feature>
<feature type="region of interest" description="Disordered" evidence="2">
    <location>
        <begin position="34"/>
        <end position="74"/>
    </location>
</feature>
<name>K3X1T4_GLOUD</name>
<proteinExistence type="predicted"/>
<dbReference type="GO" id="GO:0005737">
    <property type="term" value="C:cytoplasm"/>
    <property type="evidence" value="ECO:0007669"/>
    <property type="project" value="TreeGrafter"/>
</dbReference>
<dbReference type="STRING" id="431595.K3X1T4"/>
<dbReference type="InterPro" id="IPR036047">
    <property type="entry name" value="F-box-like_dom_sf"/>
</dbReference>
<dbReference type="SUPFAM" id="SSF81383">
    <property type="entry name" value="F-box domain"/>
    <property type="match status" value="1"/>
</dbReference>
<dbReference type="PANTHER" id="PTHR12874">
    <property type="entry name" value="F-BOX ONLY PROTEIN 48-RELATED"/>
    <property type="match status" value="1"/>
</dbReference>
<dbReference type="PANTHER" id="PTHR12874:SF9">
    <property type="entry name" value="F-BOX ONLY PROTEIN 48"/>
    <property type="match status" value="1"/>
</dbReference>
<organism evidence="4 5">
    <name type="scientific">Globisporangium ultimum (strain ATCC 200006 / CBS 805.95 / DAOM BR144)</name>
    <name type="common">Pythium ultimum</name>
    <dbReference type="NCBI Taxonomy" id="431595"/>
    <lineage>
        <taxon>Eukaryota</taxon>
        <taxon>Sar</taxon>
        <taxon>Stramenopiles</taxon>
        <taxon>Oomycota</taxon>
        <taxon>Peronosporomycetes</taxon>
        <taxon>Pythiales</taxon>
        <taxon>Pythiaceae</taxon>
        <taxon>Globisporangium</taxon>
    </lineage>
</organism>
<protein>
    <recommendedName>
        <fullName evidence="3">F-box protein Hrt3/FBXO9 C-terminal domain-containing protein</fullName>
    </recommendedName>
</protein>
<feature type="compositionally biased region" description="Polar residues" evidence="2">
    <location>
        <begin position="54"/>
        <end position="63"/>
    </location>
</feature>
<reference evidence="4" key="3">
    <citation type="submission" date="2015-02" db="UniProtKB">
        <authorList>
            <consortium name="EnsemblProtists"/>
        </authorList>
    </citation>
    <scope>IDENTIFICATION</scope>
    <source>
        <strain evidence="4">DAOM BR144</strain>
    </source>
</reference>
<dbReference type="EnsemblProtists" id="PYU1_T011183">
    <property type="protein sequence ID" value="PYU1_T011183"/>
    <property type="gene ID" value="PYU1_G011158"/>
</dbReference>
<dbReference type="eggNOG" id="KOG2997">
    <property type="taxonomic scope" value="Eukaryota"/>
</dbReference>
<dbReference type="GO" id="GO:0031146">
    <property type="term" value="P:SCF-dependent proteasomal ubiquitin-dependent protein catabolic process"/>
    <property type="evidence" value="ECO:0007669"/>
    <property type="project" value="TreeGrafter"/>
</dbReference>
<evidence type="ECO:0000256" key="1">
    <source>
        <dbReference type="ARBA" id="ARBA00022786"/>
    </source>
</evidence>
<dbReference type="Proteomes" id="UP000019132">
    <property type="component" value="Unassembled WGS sequence"/>
</dbReference>
<sequence length="337" mass="38873">MDSHRHRDADEEALQAALFESVQPDYLAEILEAESQRGEAPRAQLQDTAAVADNGSNGATGTDLSDDGDAGAVQSDADADEDLAAQVDHLLQLSDESDVDEEEDANLHHVFLNFAEYLIIDILRYLDEDSIGNALCSCKRLHHVARADELFETLCRRIFPVQCPKVAVAAAADRFALRKFRTWFDMFYERPRVRYNGFYWLKISYYKKPELNMWTDITPGTILQVIYYRYFSFQRDGTVLYGMLFKPPHEVTSVLRAMDKGVYVGRYHVERDEVFVSVPTSHNVVEFRLRISKKGRGKNVKLILAEHYSFSEPDRTGWVNYYDTAEEEFQYYRSWNL</sequence>
<dbReference type="VEuPathDB" id="FungiDB:PYU1_G011158"/>
<accession>K3X1T4</accession>
<evidence type="ECO:0000259" key="3">
    <source>
        <dbReference type="Pfam" id="PF19270"/>
    </source>
</evidence>
<dbReference type="HOGENOM" id="CLU_069272_0_0_1"/>
<evidence type="ECO:0000313" key="4">
    <source>
        <dbReference type="EnsemblProtists" id="PYU1_T011183"/>
    </source>
</evidence>
<dbReference type="OMA" id="KPELNMW"/>
<keyword evidence="1" id="KW-0833">Ubl conjugation pathway</keyword>
<evidence type="ECO:0000313" key="5">
    <source>
        <dbReference type="Proteomes" id="UP000019132"/>
    </source>
</evidence>
<dbReference type="InParanoid" id="K3X1T4"/>
<dbReference type="Gene3D" id="1.20.1280.50">
    <property type="match status" value="1"/>
</dbReference>
<dbReference type="Pfam" id="PF19270">
    <property type="entry name" value="FBO_C"/>
    <property type="match status" value="1"/>
</dbReference>